<dbReference type="STRING" id="86259.A0A4Z1PDA8"/>
<sequence>MAFFSRGRSKESTDLSPPKRISTPAGMRLSVIMENGGDFHSLPKRTSMFSSKGSSKTLITSPRKDSTATNEDIGTGGYSHSVFAEKRPPSSQQTNQAGGFFQRRGGWKRILILLAVLLICIIAIAVGLAVGLKKKSHDANSAGSSPSASTTQGASTGQSGSSSNPSASEVSAGGSGSGTSVGASSTTSTAMSRNFPIGSYSFITFLGNMDSSCTSNSLTWSCFPYSTFNDSPTKALTTFNWKISAGSTSGAYQISSSSNPFAITFSNRPLKLMNKGKSDELYTFQFQTQKEVIPSGSITDDGTTANCVYSDTTFTGYLYTKQAKEYPTAVTGDGNPAFQPWPFAIRVEQIAGAGDDSPTCYTYKNGNQGARIQGNFTISDTQMLCDCIYRNWSPK</sequence>
<feature type="compositionally biased region" description="Low complexity" evidence="1">
    <location>
        <begin position="139"/>
        <end position="172"/>
    </location>
</feature>
<comment type="caution">
    <text evidence="3">The sequence shown here is derived from an EMBL/GenBank/DDBJ whole genome shotgun (WGS) entry which is preliminary data.</text>
</comment>
<feature type="region of interest" description="Disordered" evidence="1">
    <location>
        <begin position="1"/>
        <end position="23"/>
    </location>
</feature>
<accession>A0A4Z1PDA8</accession>
<feature type="region of interest" description="Disordered" evidence="1">
    <location>
        <begin position="49"/>
        <end position="97"/>
    </location>
</feature>
<gene>
    <name evidence="3" type="ORF">E6O75_ATG01026</name>
</gene>
<evidence type="ECO:0000256" key="2">
    <source>
        <dbReference type="SAM" id="Phobius"/>
    </source>
</evidence>
<feature type="region of interest" description="Disordered" evidence="1">
    <location>
        <begin position="138"/>
        <end position="188"/>
    </location>
</feature>
<feature type="transmembrane region" description="Helical" evidence="2">
    <location>
        <begin position="110"/>
        <end position="132"/>
    </location>
</feature>
<name>A0A4Z1PDA8_9PEZI</name>
<protein>
    <recommendedName>
        <fullName evidence="5">Tat pathway signal sequence</fullName>
    </recommendedName>
</protein>
<organism evidence="3 4">
    <name type="scientific">Venturia nashicola</name>
    <dbReference type="NCBI Taxonomy" id="86259"/>
    <lineage>
        <taxon>Eukaryota</taxon>
        <taxon>Fungi</taxon>
        <taxon>Dikarya</taxon>
        <taxon>Ascomycota</taxon>
        <taxon>Pezizomycotina</taxon>
        <taxon>Dothideomycetes</taxon>
        <taxon>Pleosporomycetidae</taxon>
        <taxon>Venturiales</taxon>
        <taxon>Venturiaceae</taxon>
        <taxon>Venturia</taxon>
    </lineage>
</organism>
<evidence type="ECO:0008006" key="5">
    <source>
        <dbReference type="Google" id="ProtNLM"/>
    </source>
</evidence>
<reference evidence="3 4" key="1">
    <citation type="submission" date="2019-04" db="EMBL/GenBank/DDBJ databases">
        <title>High contiguity whole genome sequence and gene annotation resource for two Venturia nashicola isolates.</title>
        <authorList>
            <person name="Prokchorchik M."/>
            <person name="Won K."/>
            <person name="Lee Y."/>
            <person name="Choi E.D."/>
            <person name="Segonzac C."/>
            <person name="Sohn K.H."/>
        </authorList>
    </citation>
    <scope>NUCLEOTIDE SEQUENCE [LARGE SCALE GENOMIC DNA]</scope>
    <source>
        <strain evidence="3 4">PRI2</strain>
    </source>
</reference>
<feature type="compositionally biased region" description="Polar residues" evidence="1">
    <location>
        <begin position="49"/>
        <end position="60"/>
    </location>
</feature>
<evidence type="ECO:0000313" key="3">
    <source>
        <dbReference type="EMBL" id="TID26533.1"/>
    </source>
</evidence>
<keyword evidence="2" id="KW-0812">Transmembrane</keyword>
<evidence type="ECO:0000313" key="4">
    <source>
        <dbReference type="Proteomes" id="UP000298493"/>
    </source>
</evidence>
<dbReference type="AlphaFoldDB" id="A0A4Z1PDA8"/>
<proteinExistence type="predicted"/>
<evidence type="ECO:0000256" key="1">
    <source>
        <dbReference type="SAM" id="MobiDB-lite"/>
    </source>
</evidence>
<keyword evidence="2" id="KW-0472">Membrane</keyword>
<dbReference type="EMBL" id="SNSC02000002">
    <property type="protein sequence ID" value="TID26533.1"/>
    <property type="molecule type" value="Genomic_DNA"/>
</dbReference>
<dbReference type="Proteomes" id="UP000298493">
    <property type="component" value="Unassembled WGS sequence"/>
</dbReference>
<keyword evidence="4" id="KW-1185">Reference proteome</keyword>
<keyword evidence="2" id="KW-1133">Transmembrane helix</keyword>